<dbReference type="Proteomes" id="UP000504638">
    <property type="component" value="Unplaced"/>
</dbReference>
<keyword evidence="3" id="KW-1185">Reference proteome</keyword>
<dbReference type="GeneID" id="54421834"/>
<evidence type="ECO:0000313" key="2">
    <source>
        <dbReference type="EMBL" id="KAF1812514.1"/>
    </source>
</evidence>
<feature type="region of interest" description="Disordered" evidence="1">
    <location>
        <begin position="135"/>
        <end position="161"/>
    </location>
</feature>
<dbReference type="RefSeq" id="XP_033534145.1">
    <property type="nucleotide sequence ID" value="XM_033681264.1"/>
</dbReference>
<reference evidence="2 4" key="1">
    <citation type="submission" date="2020-01" db="EMBL/GenBank/DDBJ databases">
        <authorList>
            <consortium name="DOE Joint Genome Institute"/>
            <person name="Haridas S."/>
            <person name="Albert R."/>
            <person name="Binder M."/>
            <person name="Bloem J."/>
            <person name="Labutti K."/>
            <person name="Salamov A."/>
            <person name="Andreopoulos B."/>
            <person name="Baker S.E."/>
            <person name="Barry K."/>
            <person name="Bills G."/>
            <person name="Bluhm B.H."/>
            <person name="Cannon C."/>
            <person name="Castanera R."/>
            <person name="Culley D.E."/>
            <person name="Daum C."/>
            <person name="Ezra D."/>
            <person name="Gonzalez J.B."/>
            <person name="Henrissat B."/>
            <person name="Kuo A."/>
            <person name="Liang C."/>
            <person name="Lipzen A."/>
            <person name="Lutzoni F."/>
            <person name="Magnuson J."/>
            <person name="Mondo S."/>
            <person name="Nolan M."/>
            <person name="Ohm R."/>
            <person name="Pangilinan J."/>
            <person name="Park H.-J."/>
            <person name="Ramirez L."/>
            <person name="Alfaro M."/>
            <person name="Sun H."/>
            <person name="Tritt A."/>
            <person name="Yoshinaga Y."/>
            <person name="Zwiers L.-H."/>
            <person name="Turgeon B.G."/>
            <person name="Goodwin S.B."/>
            <person name="Spatafora J.W."/>
            <person name="Crous P.W."/>
            <person name="Grigoriev I.V."/>
        </authorList>
    </citation>
    <scope>NUCLEOTIDE SEQUENCE</scope>
    <source>
        <strain evidence="2 4">CBS 781.70</strain>
    </source>
</reference>
<reference evidence="4" key="3">
    <citation type="submission" date="2025-04" db="UniProtKB">
        <authorList>
            <consortium name="RefSeq"/>
        </authorList>
    </citation>
    <scope>IDENTIFICATION</scope>
    <source>
        <strain evidence="4">CBS 781.70</strain>
    </source>
</reference>
<evidence type="ECO:0000313" key="4">
    <source>
        <dbReference type="RefSeq" id="XP_033534145.1"/>
    </source>
</evidence>
<proteinExistence type="predicted"/>
<protein>
    <submittedName>
        <fullName evidence="2 4">Uncharacterized protein</fullName>
    </submittedName>
</protein>
<sequence length="197" mass="23126">MCKYRWHIYSCNHIVRHRISYCLDHGYSQKGYGPCRGWDDPLEILFQTKCGPCLREDWFDFWNQVHNDHTKTLEDLDAEANTIAAMKDDPRLAKGTTQFKLLGFNAPEFKCNLCELWKVEGEFWTKEKKRGYATGSYDFEPGKPSPLRNEVTPEDLPEPEPVKEFEEFNGFRPVAEDEDWDLKLAKEAHRAARRAMM</sequence>
<dbReference type="EMBL" id="ML975157">
    <property type="protein sequence ID" value="KAF1812514.1"/>
    <property type="molecule type" value="Genomic_DNA"/>
</dbReference>
<reference evidence="4" key="2">
    <citation type="submission" date="2020-04" db="EMBL/GenBank/DDBJ databases">
        <authorList>
            <consortium name="NCBI Genome Project"/>
        </authorList>
    </citation>
    <scope>NUCLEOTIDE SEQUENCE</scope>
    <source>
        <strain evidence="4">CBS 781.70</strain>
    </source>
</reference>
<dbReference type="AlphaFoldDB" id="A0A6G1G379"/>
<evidence type="ECO:0000313" key="3">
    <source>
        <dbReference type="Proteomes" id="UP000504638"/>
    </source>
</evidence>
<organism evidence="2">
    <name type="scientific">Eremomyces bilateralis CBS 781.70</name>
    <dbReference type="NCBI Taxonomy" id="1392243"/>
    <lineage>
        <taxon>Eukaryota</taxon>
        <taxon>Fungi</taxon>
        <taxon>Dikarya</taxon>
        <taxon>Ascomycota</taxon>
        <taxon>Pezizomycotina</taxon>
        <taxon>Dothideomycetes</taxon>
        <taxon>Dothideomycetes incertae sedis</taxon>
        <taxon>Eremomycetales</taxon>
        <taxon>Eremomycetaceae</taxon>
        <taxon>Eremomyces</taxon>
    </lineage>
</organism>
<accession>A0A6G1G379</accession>
<name>A0A6G1G379_9PEZI</name>
<evidence type="ECO:0000256" key="1">
    <source>
        <dbReference type="SAM" id="MobiDB-lite"/>
    </source>
</evidence>
<gene>
    <name evidence="2 4" type="ORF">P152DRAFT_473679</name>
</gene>